<gene>
    <name evidence="1" type="ordered locus">Sph21_4825</name>
</gene>
<dbReference type="InterPro" id="IPR022074">
    <property type="entry name" value="DUF3626"/>
</dbReference>
<dbReference type="PATRIC" id="fig|743722.3.peg.5120"/>
<sequence>MDENKVLSRLASSDVVALKHKEINDNTFQSALDEHNILMRLSRVFGLDVVPSDQLRKDMIEFLQKSDLTVNFKVSGMFASKVRGGLLNTFERPGSSNNGYLQTRNRAEEGMFGYSSKGSRAKGSQAVFDRLKAFGNRDSEDFVASMRPKYGALNYTNDPNGAAGGPVYGRSYMVLKEHIKHNCTYTAMDSFAYASNPSIGDKVASFLNMDRVIANLNDTQLRLLKAMVDNPDAKKTRNHYIEAQIHGEIRFDRDVDSMYIDNMDLSTCDNQREMRKRIESFSRKYKIPVHYK</sequence>
<dbReference type="EMBL" id="CP002584">
    <property type="protein sequence ID" value="ADZ81332.1"/>
    <property type="molecule type" value="Genomic_DNA"/>
</dbReference>
<dbReference type="OrthoDB" id="635547at2"/>
<dbReference type="eggNOG" id="ENOG5033P1J">
    <property type="taxonomic scope" value="Bacteria"/>
</dbReference>
<dbReference type="Pfam" id="PF12294">
    <property type="entry name" value="DUF3626"/>
    <property type="match status" value="2"/>
</dbReference>
<reference evidence="1" key="1">
    <citation type="submission" date="2011-03" db="EMBL/GenBank/DDBJ databases">
        <title>Complete sequence of Sphingobacterium sp. 21.</title>
        <authorList>
            <consortium name="US DOE Joint Genome Institute"/>
            <person name="Lucas S."/>
            <person name="Copeland A."/>
            <person name="Lapidus A."/>
            <person name="Cheng J.-F."/>
            <person name="Goodwin L."/>
            <person name="Pitluck S."/>
            <person name="Davenport K."/>
            <person name="Detter J.C."/>
            <person name="Han C."/>
            <person name="Tapia R."/>
            <person name="Land M."/>
            <person name="Hauser L."/>
            <person name="Kyrpides N."/>
            <person name="Ivanova N."/>
            <person name="Ovchinnikova G."/>
            <person name="Pagani I."/>
            <person name="Siebers A.K."/>
            <person name="Allgaier M."/>
            <person name="Thelen M.P."/>
            <person name="Hugenholtz P."/>
            <person name="Woyke T."/>
        </authorList>
    </citation>
    <scope>NUCLEOTIDE SEQUENCE</scope>
    <source>
        <strain evidence="1">21</strain>
    </source>
</reference>
<organism evidence="1">
    <name type="scientific">Sphingobacterium sp. (strain 21)</name>
    <dbReference type="NCBI Taxonomy" id="743722"/>
    <lineage>
        <taxon>Bacteria</taxon>
        <taxon>Pseudomonadati</taxon>
        <taxon>Bacteroidota</taxon>
        <taxon>Sphingobacteriia</taxon>
        <taxon>Sphingobacteriales</taxon>
        <taxon>Sphingobacteriaceae</taxon>
        <taxon>Sphingobacterium</taxon>
    </lineage>
</organism>
<protein>
    <submittedName>
        <fullName evidence="1">Uncharacterized protein</fullName>
    </submittedName>
</protein>
<dbReference type="AlphaFoldDB" id="F4C6A9"/>
<evidence type="ECO:0000313" key="1">
    <source>
        <dbReference type="EMBL" id="ADZ81332.1"/>
    </source>
</evidence>
<name>F4C6A9_SPHS2</name>
<dbReference type="HOGENOM" id="CLU_952854_0_0_10"/>
<accession>F4C6A9</accession>
<dbReference type="KEGG" id="shg:Sph21_4825"/>
<proteinExistence type="predicted"/>